<dbReference type="EMBL" id="KZ308248">
    <property type="protein sequence ID" value="KAG8225692.1"/>
    <property type="molecule type" value="Genomic_DNA"/>
</dbReference>
<accession>A0A8K0JZU7</accession>
<evidence type="ECO:0000313" key="1">
    <source>
        <dbReference type="EMBL" id="KAG8225692.1"/>
    </source>
</evidence>
<sequence length="82" mass="9373">MFYFLGLDVLKGRIEENLFKATGRKRIVFRVPAGGKEASWLYKEAAVTNVVACPENSQYLRMTVIITDTCLNKFKHAFIKSK</sequence>
<name>A0A8K0JZU7_LADFU</name>
<organism evidence="1 2">
    <name type="scientific">Ladona fulva</name>
    <name type="common">Scarce chaser dragonfly</name>
    <name type="synonym">Libellula fulva</name>
    <dbReference type="NCBI Taxonomy" id="123851"/>
    <lineage>
        <taxon>Eukaryota</taxon>
        <taxon>Metazoa</taxon>
        <taxon>Ecdysozoa</taxon>
        <taxon>Arthropoda</taxon>
        <taxon>Hexapoda</taxon>
        <taxon>Insecta</taxon>
        <taxon>Pterygota</taxon>
        <taxon>Palaeoptera</taxon>
        <taxon>Odonata</taxon>
        <taxon>Epiprocta</taxon>
        <taxon>Anisoptera</taxon>
        <taxon>Libelluloidea</taxon>
        <taxon>Libellulidae</taxon>
        <taxon>Ladona</taxon>
    </lineage>
</organism>
<evidence type="ECO:0000313" key="2">
    <source>
        <dbReference type="Proteomes" id="UP000792457"/>
    </source>
</evidence>
<comment type="caution">
    <text evidence="1">The sequence shown here is derived from an EMBL/GenBank/DDBJ whole genome shotgun (WGS) entry which is preliminary data.</text>
</comment>
<reference evidence="1" key="2">
    <citation type="submission" date="2017-10" db="EMBL/GenBank/DDBJ databases">
        <title>Ladona fulva Genome sequencing and assembly.</title>
        <authorList>
            <person name="Murali S."/>
            <person name="Richards S."/>
            <person name="Bandaranaike D."/>
            <person name="Bellair M."/>
            <person name="Blankenburg K."/>
            <person name="Chao H."/>
            <person name="Dinh H."/>
            <person name="Doddapaneni H."/>
            <person name="Dugan-Rocha S."/>
            <person name="Elkadiri S."/>
            <person name="Gnanaolivu R."/>
            <person name="Hernandez B."/>
            <person name="Skinner E."/>
            <person name="Javaid M."/>
            <person name="Lee S."/>
            <person name="Li M."/>
            <person name="Ming W."/>
            <person name="Munidasa M."/>
            <person name="Muniz J."/>
            <person name="Nguyen L."/>
            <person name="Hughes D."/>
            <person name="Osuji N."/>
            <person name="Pu L.-L."/>
            <person name="Puazo M."/>
            <person name="Qu C."/>
            <person name="Quiroz J."/>
            <person name="Raj R."/>
            <person name="Weissenberger G."/>
            <person name="Xin Y."/>
            <person name="Zou X."/>
            <person name="Han Y."/>
            <person name="Worley K."/>
            <person name="Muzny D."/>
            <person name="Gibbs R."/>
        </authorList>
    </citation>
    <scope>NUCLEOTIDE SEQUENCE</scope>
    <source>
        <strain evidence="1">Sampled in the wild</strain>
    </source>
</reference>
<gene>
    <name evidence="1" type="ORF">J437_LFUL001725</name>
</gene>
<dbReference type="AlphaFoldDB" id="A0A8K0JZU7"/>
<reference evidence="1" key="1">
    <citation type="submission" date="2013-04" db="EMBL/GenBank/DDBJ databases">
        <authorList>
            <person name="Qu J."/>
            <person name="Murali S.C."/>
            <person name="Bandaranaike D."/>
            <person name="Bellair M."/>
            <person name="Blankenburg K."/>
            <person name="Chao H."/>
            <person name="Dinh H."/>
            <person name="Doddapaneni H."/>
            <person name="Downs B."/>
            <person name="Dugan-Rocha S."/>
            <person name="Elkadiri S."/>
            <person name="Gnanaolivu R.D."/>
            <person name="Hernandez B."/>
            <person name="Javaid M."/>
            <person name="Jayaseelan J.C."/>
            <person name="Lee S."/>
            <person name="Li M."/>
            <person name="Ming W."/>
            <person name="Munidasa M."/>
            <person name="Muniz J."/>
            <person name="Nguyen L."/>
            <person name="Ongeri F."/>
            <person name="Osuji N."/>
            <person name="Pu L.-L."/>
            <person name="Puazo M."/>
            <person name="Qu C."/>
            <person name="Quiroz J."/>
            <person name="Raj R."/>
            <person name="Weissenberger G."/>
            <person name="Xin Y."/>
            <person name="Zou X."/>
            <person name="Han Y."/>
            <person name="Richards S."/>
            <person name="Worley K."/>
            <person name="Muzny D."/>
            <person name="Gibbs R."/>
        </authorList>
    </citation>
    <scope>NUCLEOTIDE SEQUENCE</scope>
    <source>
        <strain evidence="1">Sampled in the wild</strain>
    </source>
</reference>
<dbReference type="Proteomes" id="UP000792457">
    <property type="component" value="Unassembled WGS sequence"/>
</dbReference>
<keyword evidence="2" id="KW-1185">Reference proteome</keyword>
<protein>
    <submittedName>
        <fullName evidence="1">Uncharacterized protein</fullName>
    </submittedName>
</protein>
<proteinExistence type="predicted"/>